<evidence type="ECO:0000256" key="1">
    <source>
        <dbReference type="ARBA" id="ARBA00004141"/>
    </source>
</evidence>
<evidence type="ECO:0000256" key="3">
    <source>
        <dbReference type="ARBA" id="ARBA00022989"/>
    </source>
</evidence>
<feature type="transmembrane region" description="Helical" evidence="5">
    <location>
        <begin position="147"/>
        <end position="165"/>
    </location>
</feature>
<keyword evidence="7" id="KW-0645">Protease</keyword>
<dbReference type="SUPFAM" id="SSF144091">
    <property type="entry name" value="Rhomboid-like"/>
    <property type="match status" value="1"/>
</dbReference>
<dbReference type="InterPro" id="IPR035952">
    <property type="entry name" value="Rhomboid-like_sf"/>
</dbReference>
<evidence type="ECO:0000256" key="4">
    <source>
        <dbReference type="ARBA" id="ARBA00023136"/>
    </source>
</evidence>
<keyword evidence="2 5" id="KW-0812">Transmembrane</keyword>
<dbReference type="PANTHER" id="PTHR43731:SF9">
    <property type="entry name" value="SLR1461 PROTEIN"/>
    <property type="match status" value="1"/>
</dbReference>
<evidence type="ECO:0000313" key="8">
    <source>
        <dbReference type="Proteomes" id="UP000371041"/>
    </source>
</evidence>
<evidence type="ECO:0000259" key="6">
    <source>
        <dbReference type="Pfam" id="PF01694"/>
    </source>
</evidence>
<organism evidence="7 8">
    <name type="scientific">Allosaccharopolyspora coralli</name>
    <dbReference type="NCBI Taxonomy" id="2665642"/>
    <lineage>
        <taxon>Bacteria</taxon>
        <taxon>Bacillati</taxon>
        <taxon>Actinomycetota</taxon>
        <taxon>Actinomycetes</taxon>
        <taxon>Pseudonocardiales</taxon>
        <taxon>Pseudonocardiaceae</taxon>
        <taxon>Allosaccharopolyspora</taxon>
    </lineage>
</organism>
<dbReference type="Proteomes" id="UP000371041">
    <property type="component" value="Chromosome"/>
</dbReference>
<dbReference type="KEGG" id="sace:GIY23_05355"/>
<keyword evidence="7" id="KW-0378">Hydrolase</keyword>
<dbReference type="EMBL" id="CP045929">
    <property type="protein sequence ID" value="QGK72068.1"/>
    <property type="molecule type" value="Genomic_DNA"/>
</dbReference>
<protein>
    <submittedName>
        <fullName evidence="7">Rhomboid family intramembrane serine protease</fullName>
    </submittedName>
</protein>
<dbReference type="InterPro" id="IPR022764">
    <property type="entry name" value="Peptidase_S54_rhomboid_dom"/>
</dbReference>
<evidence type="ECO:0000313" key="7">
    <source>
        <dbReference type="EMBL" id="QGK72068.1"/>
    </source>
</evidence>
<dbReference type="GO" id="GO:0016020">
    <property type="term" value="C:membrane"/>
    <property type="evidence" value="ECO:0007669"/>
    <property type="project" value="UniProtKB-SubCell"/>
</dbReference>
<accession>A0A5Q3QBZ0</accession>
<feature type="transmembrane region" description="Helical" evidence="5">
    <location>
        <begin position="121"/>
        <end position="140"/>
    </location>
</feature>
<dbReference type="PANTHER" id="PTHR43731">
    <property type="entry name" value="RHOMBOID PROTEASE"/>
    <property type="match status" value="1"/>
</dbReference>
<dbReference type="InterPro" id="IPR050925">
    <property type="entry name" value="Rhomboid_protease_S54"/>
</dbReference>
<dbReference type="RefSeq" id="WP_154078634.1">
    <property type="nucleotide sequence ID" value="NZ_CP045929.1"/>
</dbReference>
<name>A0A5Q3QBZ0_9PSEU</name>
<feature type="transmembrane region" description="Helical" evidence="5">
    <location>
        <begin position="171"/>
        <end position="191"/>
    </location>
</feature>
<gene>
    <name evidence="7" type="ORF">GIY23_05355</name>
</gene>
<keyword evidence="4 5" id="KW-0472">Membrane</keyword>
<feature type="domain" description="Peptidase S54 rhomboid" evidence="6">
    <location>
        <begin position="62"/>
        <end position="192"/>
    </location>
</feature>
<dbReference type="GO" id="GO:0006508">
    <property type="term" value="P:proteolysis"/>
    <property type="evidence" value="ECO:0007669"/>
    <property type="project" value="UniProtKB-KW"/>
</dbReference>
<reference evidence="8" key="1">
    <citation type="submission" date="2019-11" db="EMBL/GenBank/DDBJ databases">
        <title>The complete genome sequence of Saccharopolyspora sp. E2A.</title>
        <authorList>
            <person name="Zhang G."/>
        </authorList>
    </citation>
    <scope>NUCLEOTIDE SEQUENCE [LARGE SCALE GENOMIC DNA]</scope>
    <source>
        <strain evidence="8">E2A</strain>
    </source>
</reference>
<dbReference type="Pfam" id="PF01694">
    <property type="entry name" value="Rhomboid"/>
    <property type="match status" value="1"/>
</dbReference>
<evidence type="ECO:0000256" key="2">
    <source>
        <dbReference type="ARBA" id="ARBA00022692"/>
    </source>
</evidence>
<dbReference type="Gene3D" id="1.20.1540.10">
    <property type="entry name" value="Rhomboid-like"/>
    <property type="match status" value="1"/>
</dbReference>
<keyword evidence="3 5" id="KW-1133">Transmembrane helix</keyword>
<dbReference type="AlphaFoldDB" id="A0A5Q3QBZ0"/>
<proteinExistence type="predicted"/>
<feature type="transmembrane region" description="Helical" evidence="5">
    <location>
        <begin position="20"/>
        <end position="41"/>
    </location>
</feature>
<comment type="subcellular location">
    <subcellularLocation>
        <location evidence="1">Membrane</location>
        <topology evidence="1">Multi-pass membrane protein</topology>
    </subcellularLocation>
</comment>
<evidence type="ECO:0000256" key="5">
    <source>
        <dbReference type="SAM" id="Phobius"/>
    </source>
</evidence>
<keyword evidence="8" id="KW-1185">Reference proteome</keyword>
<dbReference type="GO" id="GO:0004252">
    <property type="term" value="F:serine-type endopeptidase activity"/>
    <property type="evidence" value="ECO:0007669"/>
    <property type="project" value="InterPro"/>
</dbReference>
<sequence>MSPSSENRSRVIPAKPVRSALLVVLFVVGLYVIEFYDAFFLGQALNREGIFPRQVDGLDGILWAPLLHGDFAHLGANTVPLLVLGWLVMAGGLGQFVGVTATIWLLGGLGTWLIGFPAPHIGASGLVFGWMVFLLMRGFFARSVGQIVVAIVLFLYWGGILWGVLPGQPGVSWEGHLFGALAGALAAYMIGRQVRDADPWRPGRLSG</sequence>